<reference evidence="3" key="1">
    <citation type="submission" date="2016-10" db="EMBL/GenBank/DDBJ databases">
        <authorList>
            <person name="Varghese N."/>
            <person name="Submissions S."/>
        </authorList>
    </citation>
    <scope>NUCLEOTIDE SEQUENCE [LARGE SCALE GENOMIC DNA]</scope>
    <source>
        <strain evidence="3">DSM 16089</strain>
    </source>
</reference>
<evidence type="ECO:0000313" key="2">
    <source>
        <dbReference type="EMBL" id="SEB54609.1"/>
    </source>
</evidence>
<dbReference type="PROSITE" id="PS50943">
    <property type="entry name" value="HTH_CROC1"/>
    <property type="match status" value="1"/>
</dbReference>
<protein>
    <recommendedName>
        <fullName evidence="1">HTH cro/C1-type domain-containing protein</fullName>
    </recommendedName>
</protein>
<dbReference type="SUPFAM" id="SSF47413">
    <property type="entry name" value="lambda repressor-like DNA-binding domains"/>
    <property type="match status" value="1"/>
</dbReference>
<dbReference type="InterPro" id="IPR010982">
    <property type="entry name" value="Lambda_DNA-bd_dom_sf"/>
</dbReference>
<organism evidence="2 3">
    <name type="scientific">Microbacterium hydrocarbonoxydans</name>
    <dbReference type="NCBI Taxonomy" id="273678"/>
    <lineage>
        <taxon>Bacteria</taxon>
        <taxon>Bacillati</taxon>
        <taxon>Actinomycetota</taxon>
        <taxon>Actinomycetes</taxon>
        <taxon>Micrococcales</taxon>
        <taxon>Microbacteriaceae</taxon>
        <taxon>Microbacterium</taxon>
    </lineage>
</organism>
<accession>A0A1H4K7R7</accession>
<dbReference type="Pfam" id="PF01381">
    <property type="entry name" value="HTH_3"/>
    <property type="match status" value="1"/>
</dbReference>
<dbReference type="AlphaFoldDB" id="A0A1H4K7R7"/>
<keyword evidence="3" id="KW-1185">Reference proteome</keyword>
<dbReference type="Proteomes" id="UP000183750">
    <property type="component" value="Unassembled WGS sequence"/>
</dbReference>
<feature type="domain" description="HTH cro/C1-type" evidence="1">
    <location>
        <begin position="27"/>
        <end position="67"/>
    </location>
</feature>
<dbReference type="EMBL" id="FNSQ01000005">
    <property type="protein sequence ID" value="SEB54609.1"/>
    <property type="molecule type" value="Genomic_DNA"/>
</dbReference>
<dbReference type="GO" id="GO:0003677">
    <property type="term" value="F:DNA binding"/>
    <property type="evidence" value="ECO:0007669"/>
    <property type="project" value="InterPro"/>
</dbReference>
<dbReference type="InterPro" id="IPR001387">
    <property type="entry name" value="Cro/C1-type_HTH"/>
</dbReference>
<dbReference type="Gene3D" id="1.10.260.40">
    <property type="entry name" value="lambda repressor-like DNA-binding domains"/>
    <property type="match status" value="1"/>
</dbReference>
<dbReference type="RefSeq" id="WP_060926874.1">
    <property type="nucleotide sequence ID" value="NZ_FNSQ01000005.1"/>
</dbReference>
<proteinExistence type="predicted"/>
<gene>
    <name evidence="2" type="ORF">SAMN04489807_1281</name>
</gene>
<evidence type="ECO:0000313" key="3">
    <source>
        <dbReference type="Proteomes" id="UP000183750"/>
    </source>
</evidence>
<sequence>MTTQARQVVAAAVISAIDRAERTPQWLAARSGIAPRALQEMLSGRRDFTIVDLGDIAGALGIPVSELVPARPAC</sequence>
<name>A0A1H4K7R7_9MICO</name>
<dbReference type="CDD" id="cd00093">
    <property type="entry name" value="HTH_XRE"/>
    <property type="match status" value="1"/>
</dbReference>
<evidence type="ECO:0000259" key="1">
    <source>
        <dbReference type="PROSITE" id="PS50943"/>
    </source>
</evidence>